<evidence type="ECO:0000256" key="1">
    <source>
        <dbReference type="SAM" id="MobiDB-lite"/>
    </source>
</evidence>
<name>A0A2N5T0W1_9BASI</name>
<reference evidence="2 4" key="1">
    <citation type="submission" date="2017-11" db="EMBL/GenBank/DDBJ databases">
        <title>De novo assembly and phasing of dikaryotic genomes from two isolates of Puccinia coronata f. sp. avenae, the causal agent of oat crown rust.</title>
        <authorList>
            <person name="Miller M.E."/>
            <person name="Zhang Y."/>
            <person name="Omidvar V."/>
            <person name="Sperschneider J."/>
            <person name="Schwessinger B."/>
            <person name="Raley C."/>
            <person name="Palmer J.M."/>
            <person name="Garnica D."/>
            <person name="Upadhyaya N."/>
            <person name="Rathjen J."/>
            <person name="Taylor J.M."/>
            <person name="Park R.F."/>
            <person name="Dodds P.N."/>
            <person name="Hirsch C.D."/>
            <person name="Kianian S.F."/>
            <person name="Figueroa M."/>
        </authorList>
    </citation>
    <scope>NUCLEOTIDE SEQUENCE [LARGE SCALE GENOMIC DNA]</scope>
    <source>
        <strain evidence="2">12SD80</strain>
    </source>
</reference>
<sequence length="122" mass="12632">MGGTIPPSELAATPGYQALQLEGLVLSSPAESVPRGRWALRARSAREASSSPTCQIPAWAHAAAVASEVTKLPGALPAKLARMAASELILDMAIRFGLGRRATNDSLGGTAPKLESDGRIRS</sequence>
<dbReference type="EMBL" id="PGCI01000015">
    <property type="protein sequence ID" value="PLW49620.1"/>
    <property type="molecule type" value="Genomic_DNA"/>
</dbReference>
<organism evidence="2 4">
    <name type="scientific">Puccinia coronata f. sp. avenae</name>
    <dbReference type="NCBI Taxonomy" id="200324"/>
    <lineage>
        <taxon>Eukaryota</taxon>
        <taxon>Fungi</taxon>
        <taxon>Dikarya</taxon>
        <taxon>Basidiomycota</taxon>
        <taxon>Pucciniomycotina</taxon>
        <taxon>Pucciniomycetes</taxon>
        <taxon>Pucciniales</taxon>
        <taxon>Pucciniaceae</taxon>
        <taxon>Puccinia</taxon>
    </lineage>
</organism>
<feature type="region of interest" description="Disordered" evidence="1">
    <location>
        <begin position="102"/>
        <end position="122"/>
    </location>
</feature>
<evidence type="ECO:0000313" key="2">
    <source>
        <dbReference type="EMBL" id="PLW19126.1"/>
    </source>
</evidence>
<evidence type="ECO:0000313" key="3">
    <source>
        <dbReference type="EMBL" id="PLW49620.1"/>
    </source>
</evidence>
<accession>A0A2N5T0W1</accession>
<dbReference type="Proteomes" id="UP000235392">
    <property type="component" value="Unassembled WGS sequence"/>
</dbReference>
<comment type="caution">
    <text evidence="2">The sequence shown here is derived from an EMBL/GenBank/DDBJ whole genome shotgun (WGS) entry which is preliminary data.</text>
</comment>
<protein>
    <submittedName>
        <fullName evidence="2">Uncharacterized protein</fullName>
    </submittedName>
</protein>
<evidence type="ECO:0000313" key="4">
    <source>
        <dbReference type="Proteomes" id="UP000235392"/>
    </source>
</evidence>
<proteinExistence type="predicted"/>
<gene>
    <name evidence="3" type="ORF">PCASD_02246</name>
    <name evidence="2" type="ORF">PCASD_14049</name>
</gene>
<dbReference type="AlphaFoldDB" id="A0A2N5T0W1"/>
<dbReference type="EMBL" id="PGCI01000720">
    <property type="protein sequence ID" value="PLW19126.1"/>
    <property type="molecule type" value="Genomic_DNA"/>
</dbReference>